<organism evidence="1 2">
    <name type="scientific">Brachyspira hampsonii</name>
    <dbReference type="NCBI Taxonomy" id="1287055"/>
    <lineage>
        <taxon>Bacteria</taxon>
        <taxon>Pseudomonadati</taxon>
        <taxon>Spirochaetota</taxon>
        <taxon>Spirochaetia</taxon>
        <taxon>Brachyspirales</taxon>
        <taxon>Brachyspiraceae</taxon>
        <taxon>Brachyspira</taxon>
    </lineage>
</organism>
<evidence type="ECO:0000313" key="1">
    <source>
        <dbReference type="EMBL" id="OEJ15906.1"/>
    </source>
</evidence>
<dbReference type="RefSeq" id="WP_069725380.1">
    <property type="nucleotide sequence ID" value="NZ_MDCO01000001.1"/>
</dbReference>
<gene>
    <name evidence="1" type="ORF">BFL38_10640</name>
</gene>
<dbReference type="Proteomes" id="UP000095247">
    <property type="component" value="Unassembled WGS sequence"/>
</dbReference>
<reference evidence="1 2" key="1">
    <citation type="submission" date="2016-08" db="EMBL/GenBank/DDBJ databases">
        <title>Characterization and recognition of Brachyspira hampsonii sp. nov., a novel intestinal spirochete that is pathogenic to pigs.</title>
        <authorList>
            <person name="Mirajkar N."/>
            <person name="La T."/>
            <person name="Phillips N."/>
            <person name="Hampson D."/>
            <person name="Gebhart C."/>
        </authorList>
    </citation>
    <scope>NUCLEOTIDE SEQUENCE [LARGE SCALE GENOMIC DNA]</scope>
    <source>
        <strain evidence="1 2">P280/1</strain>
    </source>
</reference>
<sequence>MNNKDIADAFDRGYIYPKNIGEPIGIARMKECQDIHNMEKLKEKAFNTLNDSSYDNATLTLTKKSLELTINDNNNTHTYKEKIFGNSVIEKTCIDSNNNVTKTELITKVKELYRDDYTQDQIGKYINISQSHVSNIINGN</sequence>
<dbReference type="AlphaFoldDB" id="A0A1E5NIG2"/>
<evidence type="ECO:0000313" key="2">
    <source>
        <dbReference type="Proteomes" id="UP000095247"/>
    </source>
</evidence>
<name>A0A1E5NIG2_9SPIR</name>
<dbReference type="Gene3D" id="1.10.10.60">
    <property type="entry name" value="Homeodomain-like"/>
    <property type="match status" value="1"/>
</dbReference>
<comment type="caution">
    <text evidence="1">The sequence shown here is derived from an EMBL/GenBank/DDBJ whole genome shotgun (WGS) entry which is preliminary data.</text>
</comment>
<dbReference type="EMBL" id="MDCO01000001">
    <property type="protein sequence ID" value="OEJ15906.1"/>
    <property type="molecule type" value="Genomic_DNA"/>
</dbReference>
<proteinExistence type="predicted"/>
<accession>A0A1E5NIG2</accession>
<protein>
    <submittedName>
        <fullName evidence="1">Uncharacterized protein</fullName>
    </submittedName>
</protein>